<name>A0A5B9W8Q2_9BACT</name>
<keyword evidence="1" id="KW-0812">Transmembrane</keyword>
<protein>
    <submittedName>
        <fullName evidence="2">Uncharacterized protein</fullName>
    </submittedName>
</protein>
<dbReference type="EMBL" id="CP042997">
    <property type="protein sequence ID" value="QEH36644.1"/>
    <property type="molecule type" value="Genomic_DNA"/>
</dbReference>
<dbReference type="Proteomes" id="UP000324233">
    <property type="component" value="Chromosome"/>
</dbReference>
<dbReference type="RefSeq" id="WP_148596308.1">
    <property type="nucleotide sequence ID" value="NZ_CP042997.1"/>
</dbReference>
<gene>
    <name evidence="2" type="ORF">OJF2_52290</name>
</gene>
<sequence length="146" mass="16169">MIVDTGSQILHDPDIDRPRAVTGAIPAGHARRYQRLLVSPLPMVLGCLLAAVLVRHALGTRDLWLFLASVGLFAASLPLFQFHCLDCGRIGWYLRATRHACEAVTGRYRRGEPERTRMSAQTQCLLWIYVMVGGLLVASVFALGRL</sequence>
<accession>A0A5B9W8Q2</accession>
<reference evidence="2 3" key="1">
    <citation type="submission" date="2019-08" db="EMBL/GenBank/DDBJ databases">
        <title>Deep-cultivation of Planctomycetes and their phenomic and genomic characterization uncovers novel biology.</title>
        <authorList>
            <person name="Wiegand S."/>
            <person name="Jogler M."/>
            <person name="Boedeker C."/>
            <person name="Pinto D."/>
            <person name="Vollmers J."/>
            <person name="Rivas-Marin E."/>
            <person name="Kohn T."/>
            <person name="Peeters S.H."/>
            <person name="Heuer A."/>
            <person name="Rast P."/>
            <person name="Oberbeckmann S."/>
            <person name="Bunk B."/>
            <person name="Jeske O."/>
            <person name="Meyerdierks A."/>
            <person name="Storesund J.E."/>
            <person name="Kallscheuer N."/>
            <person name="Luecker S."/>
            <person name="Lage O.M."/>
            <person name="Pohl T."/>
            <person name="Merkel B.J."/>
            <person name="Hornburger P."/>
            <person name="Mueller R.-W."/>
            <person name="Bruemmer F."/>
            <person name="Labrenz M."/>
            <person name="Spormann A.M."/>
            <person name="Op den Camp H."/>
            <person name="Overmann J."/>
            <person name="Amann R."/>
            <person name="Jetten M.S.M."/>
            <person name="Mascher T."/>
            <person name="Medema M.H."/>
            <person name="Devos D.P."/>
            <person name="Kaster A.-K."/>
            <person name="Ovreas L."/>
            <person name="Rohde M."/>
            <person name="Galperin M.Y."/>
            <person name="Jogler C."/>
        </authorList>
    </citation>
    <scope>NUCLEOTIDE SEQUENCE [LARGE SCALE GENOMIC DNA]</scope>
    <source>
        <strain evidence="2 3">OJF2</strain>
    </source>
</reference>
<keyword evidence="3" id="KW-1185">Reference proteome</keyword>
<dbReference type="AlphaFoldDB" id="A0A5B9W8Q2"/>
<evidence type="ECO:0000313" key="3">
    <source>
        <dbReference type="Proteomes" id="UP000324233"/>
    </source>
</evidence>
<feature type="transmembrane region" description="Helical" evidence="1">
    <location>
        <begin position="36"/>
        <end position="58"/>
    </location>
</feature>
<feature type="transmembrane region" description="Helical" evidence="1">
    <location>
        <begin position="124"/>
        <end position="144"/>
    </location>
</feature>
<dbReference type="OrthoDB" id="286936at2"/>
<keyword evidence="1" id="KW-0472">Membrane</keyword>
<evidence type="ECO:0000256" key="1">
    <source>
        <dbReference type="SAM" id="Phobius"/>
    </source>
</evidence>
<evidence type="ECO:0000313" key="2">
    <source>
        <dbReference type="EMBL" id="QEH36644.1"/>
    </source>
</evidence>
<feature type="transmembrane region" description="Helical" evidence="1">
    <location>
        <begin position="64"/>
        <end position="85"/>
    </location>
</feature>
<proteinExistence type="predicted"/>
<organism evidence="2 3">
    <name type="scientific">Aquisphaera giovannonii</name>
    <dbReference type="NCBI Taxonomy" id="406548"/>
    <lineage>
        <taxon>Bacteria</taxon>
        <taxon>Pseudomonadati</taxon>
        <taxon>Planctomycetota</taxon>
        <taxon>Planctomycetia</taxon>
        <taxon>Isosphaerales</taxon>
        <taxon>Isosphaeraceae</taxon>
        <taxon>Aquisphaera</taxon>
    </lineage>
</organism>
<dbReference type="KEGG" id="agv:OJF2_52290"/>
<keyword evidence="1" id="KW-1133">Transmembrane helix</keyword>